<dbReference type="SMART" id="SM00409">
    <property type="entry name" value="IG"/>
    <property type="match status" value="1"/>
</dbReference>
<dbReference type="PROSITE" id="PS50853">
    <property type="entry name" value="FN3"/>
    <property type="match status" value="1"/>
</dbReference>
<evidence type="ECO:0000256" key="2">
    <source>
        <dbReference type="SAM" id="Phobius"/>
    </source>
</evidence>
<evidence type="ECO:0000313" key="5">
    <source>
        <dbReference type="EMBL" id="KAK8379134.1"/>
    </source>
</evidence>
<evidence type="ECO:0000313" key="6">
    <source>
        <dbReference type="Proteomes" id="UP001487740"/>
    </source>
</evidence>
<organism evidence="5 6">
    <name type="scientific">Scylla paramamosain</name>
    <name type="common">Mud crab</name>
    <dbReference type="NCBI Taxonomy" id="85552"/>
    <lineage>
        <taxon>Eukaryota</taxon>
        <taxon>Metazoa</taxon>
        <taxon>Ecdysozoa</taxon>
        <taxon>Arthropoda</taxon>
        <taxon>Crustacea</taxon>
        <taxon>Multicrustacea</taxon>
        <taxon>Malacostraca</taxon>
        <taxon>Eumalacostraca</taxon>
        <taxon>Eucarida</taxon>
        <taxon>Decapoda</taxon>
        <taxon>Pleocyemata</taxon>
        <taxon>Brachyura</taxon>
        <taxon>Eubrachyura</taxon>
        <taxon>Portunoidea</taxon>
        <taxon>Portunidae</taxon>
        <taxon>Portuninae</taxon>
        <taxon>Scylla</taxon>
    </lineage>
</organism>
<keyword evidence="2" id="KW-1133">Transmembrane helix</keyword>
<dbReference type="PROSITE" id="PS50835">
    <property type="entry name" value="IG_LIKE"/>
    <property type="match status" value="2"/>
</dbReference>
<dbReference type="SMART" id="SM00408">
    <property type="entry name" value="IGc2"/>
    <property type="match status" value="2"/>
</dbReference>
<proteinExistence type="predicted"/>
<dbReference type="Gene3D" id="2.60.40.10">
    <property type="entry name" value="Immunoglobulins"/>
    <property type="match status" value="4"/>
</dbReference>
<dbReference type="EMBL" id="JARAKH010000043">
    <property type="protein sequence ID" value="KAK8379134.1"/>
    <property type="molecule type" value="Genomic_DNA"/>
</dbReference>
<dbReference type="InterPro" id="IPR013783">
    <property type="entry name" value="Ig-like_fold"/>
</dbReference>
<sequence length="452" mass="48062">MSSSRVSLRASRRHHGQRLSCTALNPLFPDHPLADSLLLNVTYPPVASLELGGRASSVVVQEGEDVTFTCNVDANPPSYKTTWFLEDRPLQEGPGVEMSVTHLSLSSVTRLQAGPYTCSASNVEGDARSTPLNLTVNYAPVCDDPAPGEARKVYATGVGRPVNVTCGVLASPPLVRFSWVFNNSMSSERLPGDQVFTMTDGSSVAQFRPKLNQDVGTLQCWAQNAVGRMMEPCMFQVGRSAPPACAVVNKTYDSLAVACEPGFDGGLPQTFSARVFESVTGIGQVNVTSHLPNFTFAGLTPGLDYLIEVLAVNELGPSAAVTLEAFTYKMAENRMRNEKVEEVTSPETEEKRGSGGGGIFLTQVVLVAGAAVVVLVVLGSVTAVVRLDAWGGVHPSRAPSAPPSAPRWFQKVTVRHILQGGVRPPRPPGDSQPPYQGARTTAAPPPPRAGVR</sequence>
<reference evidence="5 6" key="1">
    <citation type="submission" date="2023-03" db="EMBL/GenBank/DDBJ databases">
        <title>High-quality genome of Scylla paramamosain provides insights in environmental adaptation.</title>
        <authorList>
            <person name="Zhang L."/>
        </authorList>
    </citation>
    <scope>NUCLEOTIDE SEQUENCE [LARGE SCALE GENOMIC DNA]</scope>
    <source>
        <strain evidence="5">LZ_2023a</strain>
        <tissue evidence="5">Muscle</tissue>
    </source>
</reference>
<feature type="compositionally biased region" description="Pro residues" evidence="1">
    <location>
        <begin position="443"/>
        <end position="452"/>
    </location>
</feature>
<dbReference type="PANTHER" id="PTHR23278:SF32">
    <property type="entry name" value="NEUROMUSCULIN, ISOFORM E"/>
    <property type="match status" value="1"/>
</dbReference>
<keyword evidence="6" id="KW-1185">Reference proteome</keyword>
<keyword evidence="2" id="KW-0812">Transmembrane</keyword>
<name>A0AAW0SW44_SCYPA</name>
<feature type="domain" description="Fibronectin type-III" evidence="4">
    <location>
        <begin position="241"/>
        <end position="331"/>
    </location>
</feature>
<dbReference type="InterPro" id="IPR036116">
    <property type="entry name" value="FN3_sf"/>
</dbReference>
<feature type="region of interest" description="Disordered" evidence="1">
    <location>
        <begin position="419"/>
        <end position="452"/>
    </location>
</feature>
<dbReference type="InterPro" id="IPR036179">
    <property type="entry name" value="Ig-like_dom_sf"/>
</dbReference>
<dbReference type="InterPro" id="IPR003598">
    <property type="entry name" value="Ig_sub2"/>
</dbReference>
<comment type="caution">
    <text evidence="5">The sequence shown here is derived from an EMBL/GenBank/DDBJ whole genome shotgun (WGS) entry which is preliminary data.</text>
</comment>
<dbReference type="PANTHER" id="PTHR23278">
    <property type="entry name" value="SIDESTEP PROTEIN"/>
    <property type="match status" value="1"/>
</dbReference>
<feature type="compositionally biased region" description="Low complexity" evidence="1">
    <location>
        <begin position="432"/>
        <end position="442"/>
    </location>
</feature>
<feature type="transmembrane region" description="Helical" evidence="2">
    <location>
        <begin position="360"/>
        <end position="387"/>
    </location>
</feature>
<dbReference type="Pfam" id="PF13927">
    <property type="entry name" value="Ig_3"/>
    <property type="match status" value="1"/>
</dbReference>
<dbReference type="InterPro" id="IPR003961">
    <property type="entry name" value="FN3_dom"/>
</dbReference>
<dbReference type="AlphaFoldDB" id="A0AAW0SW44"/>
<dbReference type="InterPro" id="IPR007110">
    <property type="entry name" value="Ig-like_dom"/>
</dbReference>
<feature type="domain" description="Ig-like" evidence="3">
    <location>
        <begin position="44"/>
        <end position="135"/>
    </location>
</feature>
<dbReference type="SUPFAM" id="SSF48726">
    <property type="entry name" value="Immunoglobulin"/>
    <property type="match status" value="2"/>
</dbReference>
<gene>
    <name evidence="5" type="ORF">O3P69_019165</name>
</gene>
<protein>
    <recommendedName>
        <fullName evidence="7">Nephrin</fullName>
    </recommendedName>
</protein>
<dbReference type="Proteomes" id="UP001487740">
    <property type="component" value="Unassembled WGS sequence"/>
</dbReference>
<evidence type="ECO:0000256" key="1">
    <source>
        <dbReference type="SAM" id="MobiDB-lite"/>
    </source>
</evidence>
<accession>A0AAW0SW44</accession>
<feature type="domain" description="Ig-like" evidence="3">
    <location>
        <begin position="145"/>
        <end position="231"/>
    </location>
</feature>
<dbReference type="SUPFAM" id="SSF49265">
    <property type="entry name" value="Fibronectin type III"/>
    <property type="match status" value="1"/>
</dbReference>
<dbReference type="InterPro" id="IPR003599">
    <property type="entry name" value="Ig_sub"/>
</dbReference>
<keyword evidence="2" id="KW-0472">Membrane</keyword>
<evidence type="ECO:0008006" key="7">
    <source>
        <dbReference type="Google" id="ProtNLM"/>
    </source>
</evidence>
<evidence type="ECO:0000259" key="4">
    <source>
        <dbReference type="PROSITE" id="PS50853"/>
    </source>
</evidence>
<evidence type="ECO:0000259" key="3">
    <source>
        <dbReference type="PROSITE" id="PS50835"/>
    </source>
</evidence>